<accession>A0A7V3E8K0</accession>
<dbReference type="InterPro" id="IPR002737">
    <property type="entry name" value="MEMO1_fam"/>
</dbReference>
<dbReference type="Gene3D" id="3.40.830.10">
    <property type="entry name" value="LigB-like"/>
    <property type="match status" value="1"/>
</dbReference>
<evidence type="ECO:0000313" key="2">
    <source>
        <dbReference type="EMBL" id="HFI92477.1"/>
    </source>
</evidence>
<proteinExistence type="inferred from homology"/>
<dbReference type="Pfam" id="PF01875">
    <property type="entry name" value="Memo"/>
    <property type="match status" value="1"/>
</dbReference>
<dbReference type="EMBL" id="DSUJ01000011">
    <property type="protein sequence ID" value="HFI92477.1"/>
    <property type="molecule type" value="Genomic_DNA"/>
</dbReference>
<gene>
    <name evidence="2" type="primary">amrB</name>
    <name evidence="2" type="ORF">ENS31_13250</name>
</gene>
<sequence>MKYFRFLIISLIIIFSTQAQTIREIRDSVGFCWNDKEMDSFISWLESNSVSSKEFPSENLVTAISPHDDYLYAGKIYFPIYKLINAKEIMIFGVTHGTVRKAINDPQNILILDDFNYWKGPYGNVLVSDLRDYIKNNLTKNFYEVNRNAHSLEHSIEALIPFIQYYNREIKITPIMVTKMSFERMDSIATELAEIVFAYMNERNLKFGEDLFIMISNDANHYGEDFNNNPFGLDETAHRKATDEDKRIADKLNGEFSKDKLSDLSKELWPETKHKVVYPLWCGRYPVIMGLLTSTILAERLNRKITGQMFYYSDTFTEKVLSFKESKMGITAPFSLRHWVGFFSAGFYLK</sequence>
<dbReference type="PANTHER" id="PTHR11060">
    <property type="entry name" value="PROTEIN MEMO1"/>
    <property type="match status" value="1"/>
</dbReference>
<evidence type="ECO:0000256" key="1">
    <source>
        <dbReference type="ARBA" id="ARBA00006315"/>
    </source>
</evidence>
<dbReference type="PANTHER" id="PTHR11060:SF0">
    <property type="entry name" value="PROTEIN MEMO1"/>
    <property type="match status" value="1"/>
</dbReference>
<reference evidence="2" key="1">
    <citation type="journal article" date="2020" name="mSystems">
        <title>Genome- and Community-Level Interaction Insights into Carbon Utilization and Element Cycling Functions of Hydrothermarchaeota in Hydrothermal Sediment.</title>
        <authorList>
            <person name="Zhou Z."/>
            <person name="Liu Y."/>
            <person name="Xu W."/>
            <person name="Pan J."/>
            <person name="Luo Z.H."/>
            <person name="Li M."/>
        </authorList>
    </citation>
    <scope>NUCLEOTIDE SEQUENCE [LARGE SCALE GENOMIC DNA]</scope>
    <source>
        <strain evidence="2">SpSt-479</strain>
    </source>
</reference>
<protein>
    <submittedName>
        <fullName evidence="2">AmmeMemoRadiSam system protein B</fullName>
    </submittedName>
</protein>
<comment type="similarity">
    <text evidence="1">Belongs to the MEMO1 family.</text>
</comment>
<name>A0A7V3E8K0_9BACT</name>
<dbReference type="AlphaFoldDB" id="A0A7V3E8K0"/>
<comment type="caution">
    <text evidence="2">The sequence shown here is derived from an EMBL/GenBank/DDBJ whole genome shotgun (WGS) entry which is preliminary data.</text>
</comment>
<dbReference type="NCBIfam" id="TIGR04336">
    <property type="entry name" value="AmmeMemoSam_B"/>
    <property type="match status" value="1"/>
</dbReference>
<organism evidence="2">
    <name type="scientific">Ignavibacterium album</name>
    <dbReference type="NCBI Taxonomy" id="591197"/>
    <lineage>
        <taxon>Bacteria</taxon>
        <taxon>Pseudomonadati</taxon>
        <taxon>Ignavibacteriota</taxon>
        <taxon>Ignavibacteria</taxon>
        <taxon>Ignavibacteriales</taxon>
        <taxon>Ignavibacteriaceae</taxon>
        <taxon>Ignavibacterium</taxon>
    </lineage>
</organism>